<accession>A0A0V0H725</accession>
<keyword evidence="1" id="KW-0472">Membrane</keyword>
<reference evidence="2" key="1">
    <citation type="submission" date="2015-12" db="EMBL/GenBank/DDBJ databases">
        <title>Gene expression during late stages of embryo sac development: a critical building block for successful pollen-pistil interactions.</title>
        <authorList>
            <person name="Liu Y."/>
            <person name="Joly V."/>
            <person name="Sabar M."/>
            <person name="Matton D.P."/>
        </authorList>
    </citation>
    <scope>NUCLEOTIDE SEQUENCE</scope>
</reference>
<proteinExistence type="predicted"/>
<evidence type="ECO:0000313" key="2">
    <source>
        <dbReference type="EMBL" id="JAP16072.1"/>
    </source>
</evidence>
<feature type="non-terminal residue" evidence="2">
    <location>
        <position position="110"/>
    </location>
</feature>
<evidence type="ECO:0000256" key="1">
    <source>
        <dbReference type="SAM" id="Phobius"/>
    </source>
</evidence>
<organism evidence="2">
    <name type="scientific">Solanum chacoense</name>
    <name type="common">Chaco potato</name>
    <dbReference type="NCBI Taxonomy" id="4108"/>
    <lineage>
        <taxon>Eukaryota</taxon>
        <taxon>Viridiplantae</taxon>
        <taxon>Streptophyta</taxon>
        <taxon>Embryophyta</taxon>
        <taxon>Tracheophyta</taxon>
        <taxon>Spermatophyta</taxon>
        <taxon>Magnoliopsida</taxon>
        <taxon>eudicotyledons</taxon>
        <taxon>Gunneridae</taxon>
        <taxon>Pentapetalae</taxon>
        <taxon>asterids</taxon>
        <taxon>lamiids</taxon>
        <taxon>Solanales</taxon>
        <taxon>Solanaceae</taxon>
        <taxon>Solanoideae</taxon>
        <taxon>Solaneae</taxon>
        <taxon>Solanum</taxon>
    </lineage>
</organism>
<name>A0A0V0H725_SOLCH</name>
<sequence length="110" mass="12098">MDGGGKRGTCVDSLGAEIVPFSFDPFVYWVYSISLQRPSASLFFFFSPLICFTTSAGMFSQLFLSSSSPLLHDLSRYVFRTSSSSSSPLFHNLNRYVFRTSSSSSSSSPS</sequence>
<dbReference type="AlphaFoldDB" id="A0A0V0H725"/>
<dbReference type="EMBL" id="GEDG01024307">
    <property type="protein sequence ID" value="JAP16072.1"/>
    <property type="molecule type" value="Transcribed_RNA"/>
</dbReference>
<keyword evidence="1" id="KW-1133">Transmembrane helix</keyword>
<protein>
    <submittedName>
        <fullName evidence="2">Putative ovule protein</fullName>
    </submittedName>
</protein>
<keyword evidence="1" id="KW-0812">Transmembrane</keyword>
<feature type="transmembrane region" description="Helical" evidence="1">
    <location>
        <begin position="42"/>
        <end position="64"/>
    </location>
</feature>